<dbReference type="GO" id="GO:0006508">
    <property type="term" value="P:proteolysis"/>
    <property type="evidence" value="ECO:0007669"/>
    <property type="project" value="InterPro"/>
</dbReference>
<reference evidence="7" key="1">
    <citation type="submission" date="2018-11" db="EMBL/GenBank/DDBJ databases">
        <title>Genome sequencing of a novel mesophilic and cellulolytic organism within the genus Hungateiclostridium.</title>
        <authorList>
            <person name="Rettenmaier R."/>
            <person name="Liebl W."/>
            <person name="Zverlov V."/>
        </authorList>
    </citation>
    <scope>NUCLEOTIDE SEQUENCE [LARGE SCALE GENOMIC DNA]</scope>
    <source>
        <strain evidence="7">N2K1</strain>
    </source>
</reference>
<dbReference type="InterPro" id="IPR025660">
    <property type="entry name" value="Pept_his_AS"/>
</dbReference>
<sequence>MKAKTKNSLSKLFACATVSALILAQSAPIFAVGNHSPELVEPISTISSLESARKTSPDETFLSEDDKKWVIDNMINTKDVRLNDLGLDRVNKARTSKGLGELTACVEFGQEVIDSSSSIDEDNQIMALSGTAASEVLPSSVDNSLLNAFPSIKYQGKQGSCVAFSTTYYQMTHMTALMKGWNTKNDGFTDKFSPKWTYNLTKYAGSGAATTFPAAFELLKNSGCVFWSDLPYNGNDETDYKSWPTDRNLWEKALNYKIDKMGYIDFSDGTETPIENEHDESLNTIKKMLANGYVLTFGTHVESWTYCLAGDERVCYMLSGSEGPHAMTIVGYSDDLTFDANLNGTIDPGEKGAFKIANSYEDEWISGGYVWLAYDALNKVPKIPSNPNVYRGIITDPPGRVGAIDSNTCFWFNVKDSYTPKLTAELEVSHKSRNQLQISFGYSTTEDTTITMPYWYKIIPNDTLAFDGSNSEDKYASLVIDLTDLYSLKIDNPNGNWYLRIEDIVADGIPGKIKSFKLVDHVTRTELHSAITSEISFDGNKIEVPIYYTREKTPSASWSILKGQQGGRLDAAYVSLNGILYVIGGMERRGQSVTYVSSVDACDTRTTPWTWTQKADTRNLRGDPEAIFYPKAYAINNKIYAVGQGSGWTIVVDEYNPSANSWARKIQVPLNGGALNSAVANNKIYIFQRLAETSILYEYDPSTGILRDESQIASLPETYIECTLSSANGKVYLFGSDTLASKTSVWEYNPNTNIWTRKSDIPYSNIYTAVTLNNKIYTLEYYSGSEMYYTNRFKASYIKEYNPLDDTWTENLDTLPISGTSDLAVLDNKILLIGNYEPTNPSSTKLYALYLPGKWTEKSSMPLPKAYHTSAVLNNKIYAIGGVDNSLSPTNTVQCYEPSNNSWTPIANMIAPRYHAASATLSGAIYVAGGNNASYLKSMEIYNPSTGNWLPGTDMNIARSSFGLVSVNGKLYAISGKTNGGVRTNTVEEYNPSTKQWKLVANIPTPRDNFATAVVNGEIYVIGGFYTNGTNTNAKCSIVEKYNPSTNRWTRVADMSTTRSGLSAVEVNGKIYALGGAENLGGNTYVTEEYDVASNKWKTVAYSGIAREGFTASVVNNKIYTMGGWDSTVRIIDIVEEFIP</sequence>
<dbReference type="RefSeq" id="WP_069196139.1">
    <property type="nucleotide sequence ID" value="NZ_RLII01000032.1"/>
</dbReference>
<dbReference type="AlphaFoldDB" id="A0A4Q0I0V0"/>
<gene>
    <name evidence="6" type="ORF">EFD62_15355</name>
</gene>
<organism evidence="6 7">
    <name type="scientific">Acetivibrio mesophilus</name>
    <dbReference type="NCBI Taxonomy" id="2487273"/>
    <lineage>
        <taxon>Bacteria</taxon>
        <taxon>Bacillati</taxon>
        <taxon>Bacillota</taxon>
        <taxon>Clostridia</taxon>
        <taxon>Eubacteriales</taxon>
        <taxon>Oscillospiraceae</taxon>
        <taxon>Acetivibrio</taxon>
    </lineage>
</organism>
<dbReference type="InterPro" id="IPR006652">
    <property type="entry name" value="Kelch_1"/>
</dbReference>
<keyword evidence="1" id="KW-0880">Kelch repeat</keyword>
<dbReference type="Pfam" id="PF00112">
    <property type="entry name" value="Peptidase_C1"/>
    <property type="match status" value="1"/>
</dbReference>
<evidence type="ECO:0000256" key="1">
    <source>
        <dbReference type="ARBA" id="ARBA00022441"/>
    </source>
</evidence>
<dbReference type="Proteomes" id="UP000289166">
    <property type="component" value="Unassembled WGS sequence"/>
</dbReference>
<dbReference type="InterPro" id="IPR000668">
    <property type="entry name" value="Peptidase_C1A_C"/>
</dbReference>
<dbReference type="OrthoDB" id="3648721at2"/>
<dbReference type="InterPro" id="IPR038765">
    <property type="entry name" value="Papain-like_cys_pep_sf"/>
</dbReference>
<dbReference type="PANTHER" id="PTHR46344">
    <property type="entry name" value="OS02G0202900 PROTEIN"/>
    <property type="match status" value="1"/>
</dbReference>
<dbReference type="PANTHER" id="PTHR46344:SF27">
    <property type="entry name" value="KELCH REPEAT SUPERFAMILY PROTEIN"/>
    <property type="match status" value="1"/>
</dbReference>
<evidence type="ECO:0000259" key="4">
    <source>
        <dbReference type="Pfam" id="PF00112"/>
    </source>
</evidence>
<dbReference type="InterPro" id="IPR011043">
    <property type="entry name" value="Gal_Oxase/kelch_b-propeller"/>
</dbReference>
<keyword evidence="7" id="KW-1185">Reference proteome</keyword>
<evidence type="ECO:0000259" key="5">
    <source>
        <dbReference type="Pfam" id="PF24981"/>
    </source>
</evidence>
<dbReference type="InterPro" id="IPR056737">
    <property type="entry name" value="Beta-prop_ATRN-MKLN-like"/>
</dbReference>
<protein>
    <submittedName>
        <fullName evidence="6">Uncharacterized protein</fullName>
    </submittedName>
</protein>
<accession>A0A4Q0I0V0</accession>
<dbReference type="SUPFAM" id="SSF54001">
    <property type="entry name" value="Cysteine proteinases"/>
    <property type="match status" value="1"/>
</dbReference>
<feature type="signal peptide" evidence="3">
    <location>
        <begin position="1"/>
        <end position="31"/>
    </location>
</feature>
<dbReference type="Gene3D" id="2.120.10.80">
    <property type="entry name" value="Kelch-type beta propeller"/>
    <property type="match status" value="3"/>
</dbReference>
<feature type="domain" description="Attractin/MKLN-like beta-propeller" evidence="5">
    <location>
        <begin position="877"/>
        <end position="1129"/>
    </location>
</feature>
<evidence type="ECO:0000256" key="3">
    <source>
        <dbReference type="SAM" id="SignalP"/>
    </source>
</evidence>
<dbReference type="Pfam" id="PF24981">
    <property type="entry name" value="Beta-prop_ATRN-LZTR1"/>
    <property type="match status" value="1"/>
</dbReference>
<evidence type="ECO:0000313" key="6">
    <source>
        <dbReference type="EMBL" id="RXE57846.1"/>
    </source>
</evidence>
<dbReference type="PROSITE" id="PS00639">
    <property type="entry name" value="THIOL_PROTEASE_HIS"/>
    <property type="match status" value="1"/>
</dbReference>
<dbReference type="CDD" id="cd02619">
    <property type="entry name" value="Peptidase_C1"/>
    <property type="match status" value="1"/>
</dbReference>
<dbReference type="SMART" id="SM00612">
    <property type="entry name" value="Kelch"/>
    <property type="match status" value="7"/>
</dbReference>
<evidence type="ECO:0000256" key="2">
    <source>
        <dbReference type="ARBA" id="ARBA00022737"/>
    </source>
</evidence>
<name>A0A4Q0I0V0_9FIRM</name>
<dbReference type="EMBL" id="RLII01000032">
    <property type="protein sequence ID" value="RXE57846.1"/>
    <property type="molecule type" value="Genomic_DNA"/>
</dbReference>
<dbReference type="Gene3D" id="3.90.70.10">
    <property type="entry name" value="Cysteine proteinases"/>
    <property type="match status" value="1"/>
</dbReference>
<proteinExistence type="predicted"/>
<dbReference type="SUPFAM" id="SSF117281">
    <property type="entry name" value="Kelch motif"/>
    <property type="match status" value="2"/>
</dbReference>
<dbReference type="SUPFAM" id="SSF50965">
    <property type="entry name" value="Galactose oxidase, central domain"/>
    <property type="match status" value="1"/>
</dbReference>
<dbReference type="GO" id="GO:0008234">
    <property type="term" value="F:cysteine-type peptidase activity"/>
    <property type="evidence" value="ECO:0007669"/>
    <property type="project" value="InterPro"/>
</dbReference>
<feature type="domain" description="Peptidase C1A papain C-terminal" evidence="4">
    <location>
        <begin position="137"/>
        <end position="375"/>
    </location>
</feature>
<feature type="chain" id="PRO_5020919702" evidence="3">
    <location>
        <begin position="32"/>
        <end position="1140"/>
    </location>
</feature>
<keyword evidence="2" id="KW-0677">Repeat</keyword>
<evidence type="ECO:0000313" key="7">
    <source>
        <dbReference type="Proteomes" id="UP000289166"/>
    </source>
</evidence>
<keyword evidence="3" id="KW-0732">Signal</keyword>
<comment type="caution">
    <text evidence="6">The sequence shown here is derived from an EMBL/GenBank/DDBJ whole genome shotgun (WGS) entry which is preliminary data.</text>
</comment>
<dbReference type="InterPro" id="IPR015915">
    <property type="entry name" value="Kelch-typ_b-propeller"/>
</dbReference>